<reference evidence="1 2" key="1">
    <citation type="submission" date="2015-05" db="EMBL/GenBank/DDBJ databases">
        <title>Genome sequencing and analysis of members of genus Stenotrophomonas.</title>
        <authorList>
            <person name="Patil P.P."/>
            <person name="Midha S."/>
            <person name="Patil P.B."/>
        </authorList>
    </citation>
    <scope>NUCLEOTIDE SEQUENCE [LARGE SCALE GENOMIC DNA]</scope>
    <source>
        <strain evidence="1 2">DSM 17805</strain>
    </source>
</reference>
<dbReference type="EMBL" id="LDJH01000033">
    <property type="protein sequence ID" value="KRG54276.1"/>
    <property type="molecule type" value="Genomic_DNA"/>
</dbReference>
<accession>A0A0R0BKW9</accession>
<evidence type="ECO:0000313" key="1">
    <source>
        <dbReference type="EMBL" id="KRG54276.1"/>
    </source>
</evidence>
<keyword evidence="2" id="KW-1185">Reference proteome</keyword>
<evidence type="ECO:0000313" key="2">
    <source>
        <dbReference type="Proteomes" id="UP000051254"/>
    </source>
</evidence>
<sequence>MVVPRNAKLVDDFLCDALAAWIAQVRGGLTDAGFKALGPSTAMLTVLITVLAHWQLRVSQRGIDLRAEEAVVAR</sequence>
<protein>
    <submittedName>
        <fullName evidence="1">Uncharacterized protein</fullName>
    </submittedName>
</protein>
<proteinExistence type="predicted"/>
<gene>
    <name evidence="1" type="ORF">ABB25_13940</name>
</gene>
<name>A0A0R0BKW9_9GAMM</name>
<organism evidence="1 2">
    <name type="scientific">Stenotrophomonas koreensis</name>
    <dbReference type="NCBI Taxonomy" id="266128"/>
    <lineage>
        <taxon>Bacteria</taxon>
        <taxon>Pseudomonadati</taxon>
        <taxon>Pseudomonadota</taxon>
        <taxon>Gammaproteobacteria</taxon>
        <taxon>Lysobacterales</taxon>
        <taxon>Lysobacteraceae</taxon>
        <taxon>Stenotrophomonas</taxon>
    </lineage>
</organism>
<dbReference type="Proteomes" id="UP000051254">
    <property type="component" value="Unassembled WGS sequence"/>
</dbReference>
<dbReference type="AlphaFoldDB" id="A0A0R0BKW9"/>
<comment type="caution">
    <text evidence="1">The sequence shown here is derived from an EMBL/GenBank/DDBJ whole genome shotgun (WGS) entry which is preliminary data.</text>
</comment>